<keyword evidence="2" id="KW-1185">Reference proteome</keyword>
<organism evidence="1 2">
    <name type="scientific">Bradyrhizobium amphicarpaeae</name>
    <dbReference type="NCBI Taxonomy" id="1404768"/>
    <lineage>
        <taxon>Bacteria</taxon>
        <taxon>Pseudomonadati</taxon>
        <taxon>Pseudomonadota</taxon>
        <taxon>Alphaproteobacteria</taxon>
        <taxon>Hyphomicrobiales</taxon>
        <taxon>Nitrobacteraceae</taxon>
        <taxon>Bradyrhizobium</taxon>
    </lineage>
</organism>
<sequence>MKSKEGHKMSLTEVPVQFDDKDELKTQIEFFIGQPSARKIEITKAGAGYDVVFTTDDTPPAPATGVA</sequence>
<name>A0A2U8PMT9_9BRAD</name>
<gene>
    <name evidence="1" type="ORF">CIT40_02875</name>
</gene>
<dbReference type="KEGG" id="brq:CIT40_02875"/>
<protein>
    <submittedName>
        <fullName evidence="1">Uncharacterized protein</fullName>
    </submittedName>
</protein>
<evidence type="ECO:0000313" key="1">
    <source>
        <dbReference type="EMBL" id="AWL99069.1"/>
    </source>
</evidence>
<dbReference type="EMBL" id="CP029426">
    <property type="protein sequence ID" value="AWL99069.1"/>
    <property type="molecule type" value="Genomic_DNA"/>
</dbReference>
<reference evidence="1 2" key="1">
    <citation type="journal article" date="2017" name="Syst. Appl. Microbiol.">
        <title>Soybeans inoculated with root zone soils of Canadian native legumes harbour diverse and novel Bradyrhizobium spp. that possess agricultural potential.</title>
        <authorList>
            <person name="Bromfield E.S.P."/>
            <person name="Cloutier S."/>
            <person name="Tambong J.T."/>
            <person name="Tran Thi T.V."/>
        </authorList>
    </citation>
    <scope>NUCLEOTIDE SEQUENCE [LARGE SCALE GENOMIC DNA]</scope>
    <source>
        <strain evidence="1 2">39S1MB</strain>
    </source>
</reference>
<evidence type="ECO:0000313" key="2">
    <source>
        <dbReference type="Proteomes" id="UP000215884"/>
    </source>
</evidence>
<accession>A0A2U8PMT9</accession>
<proteinExistence type="predicted"/>
<dbReference type="Proteomes" id="UP000215884">
    <property type="component" value="Chromosome"/>
</dbReference>
<reference evidence="1 2" key="2">
    <citation type="journal article" date="2019" name="Int. J. Syst. Evol. Microbiol.">
        <title>Description and complete genome sequence of Bradyrhizobium amphicarpaeae sp. nov., harbouring photosystem and nitrogen-fixation genes.</title>
        <authorList>
            <person name="Bromfield E.S.P."/>
            <person name="Cloutier S."/>
            <person name="Nguyen H.D.T."/>
        </authorList>
    </citation>
    <scope>NUCLEOTIDE SEQUENCE [LARGE SCALE GENOMIC DNA]</scope>
    <source>
        <strain evidence="1 2">39S1MB</strain>
    </source>
</reference>
<dbReference type="AlphaFoldDB" id="A0A2U8PMT9"/>